<gene>
    <name evidence="1" type="ORF">GGI18_005538</name>
</gene>
<keyword evidence="2" id="KW-1185">Reference proteome</keyword>
<comment type="caution">
    <text evidence="1">The sequence shown here is derived from an EMBL/GenBank/DDBJ whole genome shotgun (WGS) entry which is preliminary data.</text>
</comment>
<accession>A0ACC1JWJ5</accession>
<proteinExistence type="predicted"/>
<organism evidence="1 2">
    <name type="scientific">Coemansia linderi</name>
    <dbReference type="NCBI Taxonomy" id="2663919"/>
    <lineage>
        <taxon>Eukaryota</taxon>
        <taxon>Fungi</taxon>
        <taxon>Fungi incertae sedis</taxon>
        <taxon>Zoopagomycota</taxon>
        <taxon>Kickxellomycotina</taxon>
        <taxon>Kickxellomycetes</taxon>
        <taxon>Kickxellales</taxon>
        <taxon>Kickxellaceae</taxon>
        <taxon>Coemansia</taxon>
    </lineage>
</organism>
<protein>
    <submittedName>
        <fullName evidence="1">Uncharacterized protein</fullName>
    </submittedName>
</protein>
<evidence type="ECO:0000313" key="2">
    <source>
        <dbReference type="Proteomes" id="UP001140066"/>
    </source>
</evidence>
<reference evidence="1" key="1">
    <citation type="submission" date="2022-07" db="EMBL/GenBank/DDBJ databases">
        <title>Phylogenomic reconstructions and comparative analyses of Kickxellomycotina fungi.</title>
        <authorList>
            <person name="Reynolds N.K."/>
            <person name="Stajich J.E."/>
            <person name="Barry K."/>
            <person name="Grigoriev I.V."/>
            <person name="Crous P."/>
            <person name="Smith M.E."/>
        </authorList>
    </citation>
    <scope>NUCLEOTIDE SEQUENCE</scope>
    <source>
        <strain evidence="1">BCRC 34191</strain>
    </source>
</reference>
<feature type="non-terminal residue" evidence="1">
    <location>
        <position position="1"/>
    </location>
</feature>
<name>A0ACC1JWJ5_9FUNG</name>
<feature type="non-terminal residue" evidence="1">
    <location>
        <position position="200"/>
    </location>
</feature>
<evidence type="ECO:0000313" key="1">
    <source>
        <dbReference type="EMBL" id="KAJ2768705.1"/>
    </source>
</evidence>
<dbReference type="Proteomes" id="UP001140066">
    <property type="component" value="Unassembled WGS sequence"/>
</dbReference>
<sequence length="200" mass="21364">LVGELPTLWLPVKAGGGQNARTLPMLASGDNLPTNERPQTPSDAARLLALAAPHRFLSKLLHHRSKPAMLSEGTVHPDANQPFYQPDNPCPAPESAGYAELTEVHVHAASPAPVPEVTAQPPVLPDDRPRTSQMALTPILEVVTPRSSIFVKSPNISAETSGTRLTEGARLDEDNRRPEASDDLQAHRSSTASQNGSYAP</sequence>
<dbReference type="EMBL" id="JANBUK010003158">
    <property type="protein sequence ID" value="KAJ2768705.1"/>
    <property type="molecule type" value="Genomic_DNA"/>
</dbReference>